<evidence type="ECO:0000256" key="3">
    <source>
        <dbReference type="ARBA" id="ARBA00022475"/>
    </source>
</evidence>
<accession>A0A9D1DZC5</accession>
<evidence type="ECO:0000259" key="8">
    <source>
        <dbReference type="Pfam" id="PF00924"/>
    </source>
</evidence>
<feature type="domain" description="Mechanosensitive ion channel MscS C-terminal" evidence="9">
    <location>
        <begin position="260"/>
        <end position="344"/>
    </location>
</feature>
<proteinExistence type="inferred from homology"/>
<reference evidence="11" key="1">
    <citation type="submission" date="2020-10" db="EMBL/GenBank/DDBJ databases">
        <authorList>
            <person name="Gilroy R."/>
        </authorList>
    </citation>
    <scope>NUCLEOTIDE SEQUENCE</scope>
    <source>
        <strain evidence="11">CHK189-12415</strain>
    </source>
</reference>
<comment type="caution">
    <text evidence="11">The sequence shown here is derived from an EMBL/GenBank/DDBJ whole genome shotgun (WGS) entry which is preliminary data.</text>
</comment>
<dbReference type="SUPFAM" id="SSF82689">
    <property type="entry name" value="Mechanosensitive channel protein MscS (YggB), C-terminal domain"/>
    <property type="match status" value="1"/>
</dbReference>
<keyword evidence="3" id="KW-1003">Cell membrane</keyword>
<dbReference type="PANTHER" id="PTHR43634:SF2">
    <property type="entry name" value="LOW CONDUCTANCE MECHANOSENSITIVE CHANNEL YNAI"/>
    <property type="match status" value="1"/>
</dbReference>
<feature type="transmembrane region" description="Helical" evidence="7">
    <location>
        <begin position="20"/>
        <end position="40"/>
    </location>
</feature>
<dbReference type="SUPFAM" id="SSF50182">
    <property type="entry name" value="Sm-like ribonucleoproteins"/>
    <property type="match status" value="1"/>
</dbReference>
<reference evidence="11" key="2">
    <citation type="journal article" date="2021" name="PeerJ">
        <title>Extensive microbial diversity within the chicken gut microbiome revealed by metagenomics and culture.</title>
        <authorList>
            <person name="Gilroy R."/>
            <person name="Ravi A."/>
            <person name="Getino M."/>
            <person name="Pursley I."/>
            <person name="Horton D.L."/>
            <person name="Alikhan N.F."/>
            <person name="Baker D."/>
            <person name="Gharbi K."/>
            <person name="Hall N."/>
            <person name="Watson M."/>
            <person name="Adriaenssens E.M."/>
            <person name="Foster-Nyarko E."/>
            <person name="Jarju S."/>
            <person name="Secka A."/>
            <person name="Antonio M."/>
            <person name="Oren A."/>
            <person name="Chaudhuri R.R."/>
            <person name="La Ragione R."/>
            <person name="Hildebrand F."/>
            <person name="Pallen M.J."/>
        </authorList>
    </citation>
    <scope>NUCLEOTIDE SEQUENCE</scope>
    <source>
        <strain evidence="11">CHK189-12415</strain>
    </source>
</reference>
<feature type="transmembrane region" description="Helical" evidence="7">
    <location>
        <begin position="165"/>
        <end position="185"/>
    </location>
</feature>
<dbReference type="SUPFAM" id="SSF82861">
    <property type="entry name" value="Mechanosensitive channel protein MscS (YggB), transmembrane region"/>
    <property type="match status" value="1"/>
</dbReference>
<comment type="similarity">
    <text evidence="2">Belongs to the MscS (TC 1.A.23) family.</text>
</comment>
<evidence type="ECO:0000313" key="12">
    <source>
        <dbReference type="Proteomes" id="UP000824241"/>
    </source>
</evidence>
<dbReference type="InterPro" id="IPR045042">
    <property type="entry name" value="YnaI-like"/>
</dbReference>
<keyword evidence="4 7" id="KW-0812">Transmembrane</keyword>
<dbReference type="InterPro" id="IPR006685">
    <property type="entry name" value="MscS_channel_2nd"/>
</dbReference>
<keyword evidence="6 7" id="KW-0472">Membrane</keyword>
<evidence type="ECO:0000256" key="6">
    <source>
        <dbReference type="ARBA" id="ARBA00023136"/>
    </source>
</evidence>
<evidence type="ECO:0000313" key="11">
    <source>
        <dbReference type="EMBL" id="HIR61743.1"/>
    </source>
</evidence>
<gene>
    <name evidence="11" type="ORF">IAB37_09240</name>
</gene>
<evidence type="ECO:0000256" key="1">
    <source>
        <dbReference type="ARBA" id="ARBA00004651"/>
    </source>
</evidence>
<evidence type="ECO:0000256" key="4">
    <source>
        <dbReference type="ARBA" id="ARBA00022692"/>
    </source>
</evidence>
<dbReference type="InterPro" id="IPR049142">
    <property type="entry name" value="MS_channel_1st"/>
</dbReference>
<dbReference type="InterPro" id="IPR010920">
    <property type="entry name" value="LSM_dom_sf"/>
</dbReference>
<dbReference type="Proteomes" id="UP000824241">
    <property type="component" value="Unassembled WGS sequence"/>
</dbReference>
<feature type="transmembrane region" description="Helical" evidence="7">
    <location>
        <begin position="73"/>
        <end position="94"/>
    </location>
</feature>
<feature type="domain" description="Mechanosensitive ion channel transmembrane helices 2/3" evidence="10">
    <location>
        <begin position="146"/>
        <end position="186"/>
    </location>
</feature>
<dbReference type="AlphaFoldDB" id="A0A9D1DZC5"/>
<protein>
    <submittedName>
        <fullName evidence="11">Mechanosensitive ion channel family protein</fullName>
    </submittedName>
</protein>
<evidence type="ECO:0000256" key="5">
    <source>
        <dbReference type="ARBA" id="ARBA00022989"/>
    </source>
</evidence>
<dbReference type="GO" id="GO:0005886">
    <property type="term" value="C:plasma membrane"/>
    <property type="evidence" value="ECO:0007669"/>
    <property type="project" value="UniProtKB-SubCell"/>
</dbReference>
<dbReference type="InterPro" id="IPR049278">
    <property type="entry name" value="MS_channel_C"/>
</dbReference>
<feature type="domain" description="Mechanosensitive ion channel MscS" evidence="8">
    <location>
        <begin position="187"/>
        <end position="254"/>
    </location>
</feature>
<dbReference type="EMBL" id="DVHA01000300">
    <property type="protein sequence ID" value="HIR61743.1"/>
    <property type="molecule type" value="Genomic_DNA"/>
</dbReference>
<keyword evidence="5 7" id="KW-1133">Transmembrane helix</keyword>
<dbReference type="Gene3D" id="1.10.287.1260">
    <property type="match status" value="1"/>
</dbReference>
<evidence type="ECO:0000256" key="2">
    <source>
        <dbReference type="ARBA" id="ARBA00008017"/>
    </source>
</evidence>
<comment type="subcellular location">
    <subcellularLocation>
        <location evidence="1">Cell membrane</location>
        <topology evidence="1">Multi-pass membrane protein</topology>
    </subcellularLocation>
</comment>
<sequence length="360" mass="39166">MTSNLSAVADFFIRTSDGNLLGRVISVLLALILFGVVFMLRRRIVSLILRVAKKLAAKAPHADEVIDSFTKPLIALVVSLAVYGAVQTVFWGFETASPKFLQQLLRTAVIVTLTWGLLKASGPAVSAARGEKGVLSETLVVFLSRIIQVVILVLAAVMVMDVFEYDITGIITGLGIVGLAFSLAAQDTASNFIGGVVIVADKPFAVGDWIQTSSLEGVVEDISLRSTRIRTFKDALVVVSNSSLAADEIINWSRMNKRRVEMTLGFTYQTSRETLGKVVEGIRELLKSDENVVGDPTVAFNEFGESSLNVTVSYFLNQTGYADYIRLKEQLNFQIMDLCESLGADFAFPSRTVYLEGGKS</sequence>
<feature type="transmembrane region" description="Helical" evidence="7">
    <location>
        <begin position="100"/>
        <end position="118"/>
    </location>
</feature>
<evidence type="ECO:0000256" key="7">
    <source>
        <dbReference type="SAM" id="Phobius"/>
    </source>
</evidence>
<dbReference type="Pfam" id="PF21088">
    <property type="entry name" value="MS_channel_1st"/>
    <property type="match status" value="1"/>
</dbReference>
<organism evidence="11 12">
    <name type="scientific">Candidatus Faecivivens stercoravium</name>
    <dbReference type="NCBI Taxonomy" id="2840803"/>
    <lineage>
        <taxon>Bacteria</taxon>
        <taxon>Bacillati</taxon>
        <taxon>Bacillota</taxon>
        <taxon>Clostridia</taxon>
        <taxon>Eubacteriales</taxon>
        <taxon>Oscillospiraceae</taxon>
        <taxon>Oscillospiraceae incertae sedis</taxon>
        <taxon>Candidatus Faecivivens</taxon>
    </lineage>
</organism>
<dbReference type="Gene3D" id="3.30.70.100">
    <property type="match status" value="1"/>
</dbReference>
<dbReference type="InterPro" id="IPR011066">
    <property type="entry name" value="MscS_channel_C_sf"/>
</dbReference>
<dbReference type="InterPro" id="IPR023408">
    <property type="entry name" value="MscS_beta-dom_sf"/>
</dbReference>
<dbReference type="Pfam" id="PF00924">
    <property type="entry name" value="MS_channel_2nd"/>
    <property type="match status" value="1"/>
</dbReference>
<dbReference type="PANTHER" id="PTHR43634">
    <property type="entry name" value="OW CONDUCTANCE MECHANOSENSITIVE CHANNEL"/>
    <property type="match status" value="1"/>
</dbReference>
<dbReference type="InterPro" id="IPR011014">
    <property type="entry name" value="MscS_channel_TM-2"/>
</dbReference>
<dbReference type="GO" id="GO:0055085">
    <property type="term" value="P:transmembrane transport"/>
    <property type="evidence" value="ECO:0007669"/>
    <property type="project" value="InterPro"/>
</dbReference>
<dbReference type="Gene3D" id="2.30.30.60">
    <property type="match status" value="1"/>
</dbReference>
<evidence type="ECO:0000259" key="9">
    <source>
        <dbReference type="Pfam" id="PF21082"/>
    </source>
</evidence>
<feature type="transmembrane region" description="Helical" evidence="7">
    <location>
        <begin position="139"/>
        <end position="159"/>
    </location>
</feature>
<dbReference type="Pfam" id="PF21082">
    <property type="entry name" value="MS_channel_3rd"/>
    <property type="match status" value="1"/>
</dbReference>
<name>A0A9D1DZC5_9FIRM</name>
<evidence type="ECO:0000259" key="10">
    <source>
        <dbReference type="Pfam" id="PF21088"/>
    </source>
</evidence>